<dbReference type="PANTHER" id="PTHR13748">
    <property type="entry name" value="COBW-RELATED"/>
    <property type="match status" value="1"/>
</dbReference>
<protein>
    <recommendedName>
        <fullName evidence="8">CobW C-terminal domain-containing protein</fullName>
    </recommendedName>
</protein>
<keyword evidence="3" id="KW-0862">Zinc</keyword>
<dbReference type="Pfam" id="PF07683">
    <property type="entry name" value="CobW_C"/>
    <property type="match status" value="1"/>
</dbReference>
<dbReference type="SUPFAM" id="SSF52540">
    <property type="entry name" value="P-loop containing nucleoside triphosphate hydrolases"/>
    <property type="match status" value="1"/>
</dbReference>
<evidence type="ECO:0000256" key="1">
    <source>
        <dbReference type="ARBA" id="ARBA00022741"/>
    </source>
</evidence>
<dbReference type="InterPro" id="IPR051316">
    <property type="entry name" value="Zinc-reg_GTPase_activator"/>
</dbReference>
<dbReference type="Proteomes" id="UP001210925">
    <property type="component" value="Unassembled WGS sequence"/>
</dbReference>
<proteinExistence type="inferred from homology"/>
<evidence type="ECO:0000256" key="4">
    <source>
        <dbReference type="ARBA" id="ARBA00023134"/>
    </source>
</evidence>
<keyword evidence="10" id="KW-1185">Reference proteome</keyword>
<keyword evidence="4" id="KW-0342">GTP-binding</keyword>
<evidence type="ECO:0000313" key="10">
    <source>
        <dbReference type="Proteomes" id="UP001210925"/>
    </source>
</evidence>
<dbReference type="GO" id="GO:0005525">
    <property type="term" value="F:GTP binding"/>
    <property type="evidence" value="ECO:0007669"/>
    <property type="project" value="UniProtKB-KW"/>
</dbReference>
<dbReference type="GO" id="GO:0005737">
    <property type="term" value="C:cytoplasm"/>
    <property type="evidence" value="ECO:0007669"/>
    <property type="project" value="TreeGrafter"/>
</dbReference>
<organism evidence="9 10">
    <name type="scientific">Boothiomyces macroporosus</name>
    <dbReference type="NCBI Taxonomy" id="261099"/>
    <lineage>
        <taxon>Eukaryota</taxon>
        <taxon>Fungi</taxon>
        <taxon>Fungi incertae sedis</taxon>
        <taxon>Chytridiomycota</taxon>
        <taxon>Chytridiomycota incertae sedis</taxon>
        <taxon>Chytridiomycetes</taxon>
        <taxon>Rhizophydiales</taxon>
        <taxon>Terramycetaceae</taxon>
        <taxon>Boothiomyces</taxon>
    </lineage>
</organism>
<accession>A0AAD5UMQ0</accession>
<evidence type="ECO:0000256" key="5">
    <source>
        <dbReference type="ARBA" id="ARBA00023186"/>
    </source>
</evidence>
<keyword evidence="5" id="KW-0143">Chaperone</keyword>
<dbReference type="AlphaFoldDB" id="A0AAD5UMQ0"/>
<keyword evidence="2" id="KW-0378">Hydrolase</keyword>
<feature type="domain" description="CobW C-terminal" evidence="8">
    <location>
        <begin position="252"/>
        <end position="348"/>
    </location>
</feature>
<evidence type="ECO:0000313" key="9">
    <source>
        <dbReference type="EMBL" id="KAJ3260174.1"/>
    </source>
</evidence>
<gene>
    <name evidence="9" type="ORF">HK103_001250</name>
</gene>
<dbReference type="InterPro" id="IPR003495">
    <property type="entry name" value="CobW/HypB/UreG_nucleotide-bd"/>
</dbReference>
<dbReference type="InterPro" id="IPR027417">
    <property type="entry name" value="P-loop_NTPase"/>
</dbReference>
<dbReference type="GO" id="GO:0016787">
    <property type="term" value="F:hydrolase activity"/>
    <property type="evidence" value="ECO:0007669"/>
    <property type="project" value="UniProtKB-KW"/>
</dbReference>
<dbReference type="CDD" id="cd03112">
    <property type="entry name" value="CobW-like"/>
    <property type="match status" value="1"/>
</dbReference>
<sequence length="351" mass="39516">MDEDIPMLVPQEQNISSTSMRTAPVPVTIITGFLGSGKTTLIMRLLNDNTHNKKIAVILNEFGSSSGIDKSLSLKDGKITEEWLELANGCFCCSIKDSGVKAIENLLKRNKSFDYVLLETTGLADPGPIASMFWLDEALQSELYLDGIVTVVDAKNISNYLDETKVGLNEATKQIALADRIILNKIDLVDQNTLSSLKTRISAINSVAKIAETVQSKADIDFIFDLHSFDHHHKDPFEKENSMQLEHAVETVKTVAFTVNGVVESKKLDEWLQKLLWEKSIDKEMEILRFKALINMGDHHKYIVQSVLELFDIQKGQEWGSEEKTNKLVFIGRHLNEEMLRKSFAECLEDL</sequence>
<comment type="caution">
    <text evidence="9">The sequence shown here is derived from an EMBL/GenBank/DDBJ whole genome shotgun (WGS) entry which is preliminary data.</text>
</comment>
<dbReference type="Pfam" id="PF02492">
    <property type="entry name" value="cobW"/>
    <property type="match status" value="1"/>
</dbReference>
<evidence type="ECO:0000259" key="8">
    <source>
        <dbReference type="SMART" id="SM00833"/>
    </source>
</evidence>
<name>A0AAD5UMQ0_9FUNG</name>
<dbReference type="SUPFAM" id="SSF90002">
    <property type="entry name" value="Hypothetical protein YjiA, C-terminal domain"/>
    <property type="match status" value="1"/>
</dbReference>
<comment type="catalytic activity">
    <reaction evidence="7">
        <text>GTP + H2O = GDP + phosphate + H(+)</text>
        <dbReference type="Rhea" id="RHEA:19669"/>
        <dbReference type="ChEBI" id="CHEBI:15377"/>
        <dbReference type="ChEBI" id="CHEBI:15378"/>
        <dbReference type="ChEBI" id="CHEBI:37565"/>
        <dbReference type="ChEBI" id="CHEBI:43474"/>
        <dbReference type="ChEBI" id="CHEBI:58189"/>
    </reaction>
    <physiologicalReaction direction="left-to-right" evidence="7">
        <dbReference type="Rhea" id="RHEA:19670"/>
    </physiologicalReaction>
</comment>
<dbReference type="EMBL" id="JADGKB010000013">
    <property type="protein sequence ID" value="KAJ3260174.1"/>
    <property type="molecule type" value="Genomic_DNA"/>
</dbReference>
<reference evidence="9" key="1">
    <citation type="submission" date="2020-05" db="EMBL/GenBank/DDBJ databases">
        <title>Phylogenomic resolution of chytrid fungi.</title>
        <authorList>
            <person name="Stajich J.E."/>
            <person name="Amses K."/>
            <person name="Simmons R."/>
            <person name="Seto K."/>
            <person name="Myers J."/>
            <person name="Bonds A."/>
            <person name="Quandt C.A."/>
            <person name="Barry K."/>
            <person name="Liu P."/>
            <person name="Grigoriev I."/>
            <person name="Longcore J.E."/>
            <person name="James T.Y."/>
        </authorList>
    </citation>
    <scope>NUCLEOTIDE SEQUENCE</scope>
    <source>
        <strain evidence="9">PLAUS21</strain>
    </source>
</reference>
<evidence type="ECO:0000256" key="7">
    <source>
        <dbReference type="ARBA" id="ARBA00049117"/>
    </source>
</evidence>
<dbReference type="PANTHER" id="PTHR13748:SF31">
    <property type="entry name" value="ZINC-REGULATED GTPASE METALLOPROTEIN ACTIVATOR 1A-RELATED"/>
    <property type="match status" value="1"/>
</dbReference>
<evidence type="ECO:0000256" key="3">
    <source>
        <dbReference type="ARBA" id="ARBA00022833"/>
    </source>
</evidence>
<evidence type="ECO:0000256" key="6">
    <source>
        <dbReference type="ARBA" id="ARBA00034320"/>
    </source>
</evidence>
<dbReference type="Gene3D" id="3.40.50.300">
    <property type="entry name" value="P-loop containing nucleotide triphosphate hydrolases"/>
    <property type="match status" value="1"/>
</dbReference>
<dbReference type="InterPro" id="IPR036627">
    <property type="entry name" value="CobW-likC_sf"/>
</dbReference>
<dbReference type="InterPro" id="IPR011629">
    <property type="entry name" value="CobW-like_C"/>
</dbReference>
<dbReference type="Gene3D" id="3.30.1220.10">
    <property type="entry name" value="CobW-like, C-terminal domain"/>
    <property type="match status" value="1"/>
</dbReference>
<dbReference type="SMART" id="SM00833">
    <property type="entry name" value="CobW_C"/>
    <property type="match status" value="1"/>
</dbReference>
<comment type="similarity">
    <text evidence="6">Belongs to the SIMIBI class G3E GTPase family. ZNG1 subfamily.</text>
</comment>
<evidence type="ECO:0000256" key="2">
    <source>
        <dbReference type="ARBA" id="ARBA00022801"/>
    </source>
</evidence>
<keyword evidence="1" id="KW-0547">Nucleotide-binding</keyword>